<evidence type="ECO:0000256" key="1">
    <source>
        <dbReference type="SAM" id="MobiDB-lite"/>
    </source>
</evidence>
<keyword evidence="2" id="KW-0732">Signal</keyword>
<sequence length="572" mass="63057">MKWFYTLLFLTIANSDSNAYLHSSTIKRIFEATSVSIPRTDGAGRSGGAGQAVDSGVLRQPGATALPPPAFVTSSSSPPPSPPSSNDKPYDITILGGTLGIVLAASLQSRGLSVCVVERGLVQGREQDWNIGSNELEELKTVLSEEQIQSIPFIDYKETRVAFNSDEAHMLPGVLNRGISPKSLISAIRSNFESNGGVIHESTAVQNVTITPSAAVVRSDDLTISSKLVVDCMGNGSPISKQIRGDEVANGVCIVVGTQAEGFKPEYMGADLIVSDDDIVELEQNAGERRQYFWESFPNINGKRTTYLFTYLDDDSRRDGVESVWNDYVARLPSYMKENHDGFGAGKSVEECMDDGSFKPVKSFTGVFKTFKNSPIQMQHDRIVSVGDASGVQSPLSFGGFGAMLRHLERYSDALTEAIEENVSHKDDLNLMNGYLPNQACTWMFQKSMSVPMDDPRDAVFINRLMRNNYKGMMSSEELVWKSFNQDVVKPGPLLKVITMATIIDPLNIPTLLKVVGPKELTEWMGHVFMMALYNWLDASLVSPPDKGGIEGWRSRRQRELWKYGSGRDYHI</sequence>
<accession>A0A9W7AER9</accession>
<gene>
    <name evidence="3" type="ORF">TrST_g6007</name>
</gene>
<feature type="signal peptide" evidence="2">
    <location>
        <begin position="1"/>
        <end position="19"/>
    </location>
</feature>
<dbReference type="EMBL" id="BRXY01000149">
    <property type="protein sequence ID" value="GMH71421.1"/>
    <property type="molecule type" value="Genomic_DNA"/>
</dbReference>
<protein>
    <submittedName>
        <fullName evidence="3">Uncharacterized protein</fullName>
    </submittedName>
</protein>
<dbReference type="InterPro" id="IPR036188">
    <property type="entry name" value="FAD/NAD-bd_sf"/>
</dbReference>
<dbReference type="PANTHER" id="PTHR32098:SF5">
    <property type="entry name" value="LYCOPENE BETA_EPSILON CYCLASE PROTEIN"/>
    <property type="match status" value="1"/>
</dbReference>
<dbReference type="Pfam" id="PF05834">
    <property type="entry name" value="Lycopene_cycl"/>
    <property type="match status" value="1"/>
</dbReference>
<dbReference type="OrthoDB" id="4211at2759"/>
<dbReference type="SUPFAM" id="SSF51905">
    <property type="entry name" value="FAD/NAD(P)-binding domain"/>
    <property type="match status" value="1"/>
</dbReference>
<dbReference type="PANTHER" id="PTHR32098">
    <property type="entry name" value="LYCOPENE BETA/EPSILON CYCLASE PROTEIN"/>
    <property type="match status" value="1"/>
</dbReference>
<organism evidence="3 4">
    <name type="scientific">Triparma strigata</name>
    <dbReference type="NCBI Taxonomy" id="1606541"/>
    <lineage>
        <taxon>Eukaryota</taxon>
        <taxon>Sar</taxon>
        <taxon>Stramenopiles</taxon>
        <taxon>Ochrophyta</taxon>
        <taxon>Bolidophyceae</taxon>
        <taxon>Parmales</taxon>
        <taxon>Triparmaceae</taxon>
        <taxon>Triparma</taxon>
    </lineage>
</organism>
<reference evidence="4" key="1">
    <citation type="journal article" date="2023" name="Commun. Biol.">
        <title>Genome analysis of Parmales, the sister group of diatoms, reveals the evolutionary specialization of diatoms from phago-mixotrophs to photoautotrophs.</title>
        <authorList>
            <person name="Ban H."/>
            <person name="Sato S."/>
            <person name="Yoshikawa S."/>
            <person name="Yamada K."/>
            <person name="Nakamura Y."/>
            <person name="Ichinomiya M."/>
            <person name="Sato N."/>
            <person name="Blanc-Mathieu R."/>
            <person name="Endo H."/>
            <person name="Kuwata A."/>
            <person name="Ogata H."/>
        </authorList>
    </citation>
    <scope>NUCLEOTIDE SEQUENCE [LARGE SCALE GENOMIC DNA]</scope>
    <source>
        <strain evidence="4">NIES 3701</strain>
    </source>
</reference>
<evidence type="ECO:0000256" key="2">
    <source>
        <dbReference type="SAM" id="SignalP"/>
    </source>
</evidence>
<keyword evidence="4" id="KW-1185">Reference proteome</keyword>
<dbReference type="AlphaFoldDB" id="A0A9W7AER9"/>
<evidence type="ECO:0000313" key="4">
    <source>
        <dbReference type="Proteomes" id="UP001165085"/>
    </source>
</evidence>
<dbReference type="Proteomes" id="UP001165085">
    <property type="component" value="Unassembled WGS sequence"/>
</dbReference>
<feature type="chain" id="PRO_5040726426" evidence="2">
    <location>
        <begin position="20"/>
        <end position="572"/>
    </location>
</feature>
<feature type="region of interest" description="Disordered" evidence="1">
    <location>
        <begin position="68"/>
        <end position="89"/>
    </location>
</feature>
<proteinExistence type="predicted"/>
<dbReference type="Gene3D" id="3.50.50.60">
    <property type="entry name" value="FAD/NAD(P)-binding domain"/>
    <property type="match status" value="1"/>
</dbReference>
<comment type="caution">
    <text evidence="3">The sequence shown here is derived from an EMBL/GenBank/DDBJ whole genome shotgun (WGS) entry which is preliminary data.</text>
</comment>
<name>A0A9W7AER9_9STRA</name>
<evidence type="ECO:0000313" key="3">
    <source>
        <dbReference type="EMBL" id="GMH71421.1"/>
    </source>
</evidence>